<dbReference type="PROSITE" id="PS51032">
    <property type="entry name" value="AP2_ERF"/>
    <property type="match status" value="1"/>
</dbReference>
<feature type="domain" description="AP2/ERF" evidence="8">
    <location>
        <begin position="65"/>
        <end position="122"/>
    </location>
</feature>
<evidence type="ECO:0000259" key="8">
    <source>
        <dbReference type="PROSITE" id="PS51032"/>
    </source>
</evidence>
<evidence type="ECO:0000256" key="7">
    <source>
        <dbReference type="SAM" id="MobiDB-lite"/>
    </source>
</evidence>
<keyword evidence="2" id="KW-0936">Ethylene signaling pathway</keyword>
<dbReference type="SUPFAM" id="SSF54171">
    <property type="entry name" value="DNA-binding domain"/>
    <property type="match status" value="1"/>
</dbReference>
<keyword evidence="5" id="KW-0804">Transcription</keyword>
<dbReference type="AlphaFoldDB" id="A0AAN9LJ28"/>
<evidence type="ECO:0000256" key="4">
    <source>
        <dbReference type="ARBA" id="ARBA00023125"/>
    </source>
</evidence>
<dbReference type="InterPro" id="IPR016177">
    <property type="entry name" value="DNA-bd_dom_sf"/>
</dbReference>
<comment type="subcellular location">
    <subcellularLocation>
        <location evidence="1">Nucleus</location>
    </subcellularLocation>
</comment>
<keyword evidence="3" id="KW-0805">Transcription regulation</keyword>
<keyword evidence="4" id="KW-0238">DNA-binding</keyword>
<dbReference type="PRINTS" id="PR00367">
    <property type="entry name" value="ETHRSPELEMNT"/>
</dbReference>
<dbReference type="EMBL" id="JAYMYQ010000004">
    <property type="protein sequence ID" value="KAK7336826.1"/>
    <property type="molecule type" value="Genomic_DNA"/>
</dbReference>
<accession>A0AAN9LJ28</accession>
<evidence type="ECO:0000313" key="10">
    <source>
        <dbReference type="Proteomes" id="UP001367508"/>
    </source>
</evidence>
<dbReference type="Pfam" id="PF00847">
    <property type="entry name" value="AP2"/>
    <property type="match status" value="1"/>
</dbReference>
<gene>
    <name evidence="9" type="ORF">VNO77_17374</name>
</gene>
<name>A0AAN9LJ28_CANGL</name>
<dbReference type="GO" id="GO:0009873">
    <property type="term" value="P:ethylene-activated signaling pathway"/>
    <property type="evidence" value="ECO:0007669"/>
    <property type="project" value="UniProtKB-KW"/>
</dbReference>
<comment type="caution">
    <text evidence="9">The sequence shown here is derived from an EMBL/GenBank/DDBJ whole genome shotgun (WGS) entry which is preliminary data.</text>
</comment>
<dbReference type="CDD" id="cd00018">
    <property type="entry name" value="AP2"/>
    <property type="match status" value="1"/>
</dbReference>
<evidence type="ECO:0000256" key="6">
    <source>
        <dbReference type="ARBA" id="ARBA00023242"/>
    </source>
</evidence>
<proteinExistence type="predicted"/>
<dbReference type="FunFam" id="3.30.730.10:FF:000001">
    <property type="entry name" value="Ethylene-responsive transcription factor 2"/>
    <property type="match status" value="1"/>
</dbReference>
<dbReference type="GO" id="GO:0003700">
    <property type="term" value="F:DNA-binding transcription factor activity"/>
    <property type="evidence" value="ECO:0007669"/>
    <property type="project" value="InterPro"/>
</dbReference>
<evidence type="ECO:0000313" key="9">
    <source>
        <dbReference type="EMBL" id="KAK7336826.1"/>
    </source>
</evidence>
<dbReference type="Proteomes" id="UP001367508">
    <property type="component" value="Unassembled WGS sequence"/>
</dbReference>
<keyword evidence="10" id="KW-1185">Reference proteome</keyword>
<dbReference type="Gene3D" id="3.30.730.10">
    <property type="entry name" value="AP2/ERF domain"/>
    <property type="match status" value="1"/>
</dbReference>
<dbReference type="PANTHER" id="PTHR31677">
    <property type="entry name" value="AP2 DOMAIN CLASS TRANSCRIPTION FACTOR"/>
    <property type="match status" value="1"/>
</dbReference>
<dbReference type="InterPro" id="IPR036955">
    <property type="entry name" value="AP2/ERF_dom_sf"/>
</dbReference>
<evidence type="ECO:0000256" key="1">
    <source>
        <dbReference type="ARBA" id="ARBA00004123"/>
    </source>
</evidence>
<keyword evidence="6" id="KW-0539">Nucleus</keyword>
<dbReference type="GO" id="GO:0005634">
    <property type="term" value="C:nucleus"/>
    <property type="evidence" value="ECO:0007669"/>
    <property type="project" value="UniProtKB-SubCell"/>
</dbReference>
<evidence type="ECO:0000256" key="3">
    <source>
        <dbReference type="ARBA" id="ARBA00023015"/>
    </source>
</evidence>
<sequence>MGLERKPVGKTPDCPHPYLYPNFFNMPIPIPPLSLSFCSSPMPVDALSIRKDSPPPSKPRPKEAHFRGVRKRPWGRFAAEIRDPWKKTRKWLGTFDTAEEAARAYDTAARSLRGPKAKTNFAYVVAPSLHHLPPGVLSAPDAQAQAQLTRQVDFWAPPLYFATDVASGLPVRSEYKGYKLENIVMSKEDDKMRKEKKKPLLFDLNLPAPLF</sequence>
<dbReference type="InterPro" id="IPR001471">
    <property type="entry name" value="AP2/ERF_dom"/>
</dbReference>
<dbReference type="SMART" id="SM00380">
    <property type="entry name" value="AP2"/>
    <property type="match status" value="1"/>
</dbReference>
<dbReference type="PANTHER" id="PTHR31677:SF157">
    <property type="entry name" value="AP2_ERF DOMAIN-CONTAINING PROTEIN"/>
    <property type="match status" value="1"/>
</dbReference>
<protein>
    <recommendedName>
        <fullName evidence="8">AP2/ERF domain-containing protein</fullName>
    </recommendedName>
</protein>
<evidence type="ECO:0000256" key="2">
    <source>
        <dbReference type="ARBA" id="ARBA00022745"/>
    </source>
</evidence>
<feature type="region of interest" description="Disordered" evidence="7">
    <location>
        <begin position="48"/>
        <end position="67"/>
    </location>
</feature>
<organism evidence="9 10">
    <name type="scientific">Canavalia gladiata</name>
    <name type="common">Sword bean</name>
    <name type="synonym">Dolichos gladiatus</name>
    <dbReference type="NCBI Taxonomy" id="3824"/>
    <lineage>
        <taxon>Eukaryota</taxon>
        <taxon>Viridiplantae</taxon>
        <taxon>Streptophyta</taxon>
        <taxon>Embryophyta</taxon>
        <taxon>Tracheophyta</taxon>
        <taxon>Spermatophyta</taxon>
        <taxon>Magnoliopsida</taxon>
        <taxon>eudicotyledons</taxon>
        <taxon>Gunneridae</taxon>
        <taxon>Pentapetalae</taxon>
        <taxon>rosids</taxon>
        <taxon>fabids</taxon>
        <taxon>Fabales</taxon>
        <taxon>Fabaceae</taxon>
        <taxon>Papilionoideae</taxon>
        <taxon>50 kb inversion clade</taxon>
        <taxon>NPAAA clade</taxon>
        <taxon>indigoferoid/millettioid clade</taxon>
        <taxon>Phaseoleae</taxon>
        <taxon>Canavalia</taxon>
    </lineage>
</organism>
<evidence type="ECO:0000256" key="5">
    <source>
        <dbReference type="ARBA" id="ARBA00023163"/>
    </source>
</evidence>
<reference evidence="9 10" key="1">
    <citation type="submission" date="2024-01" db="EMBL/GenBank/DDBJ databases">
        <title>The genomes of 5 underutilized Papilionoideae crops provide insights into root nodulation and disease resistanc.</title>
        <authorList>
            <person name="Jiang F."/>
        </authorList>
    </citation>
    <scope>NUCLEOTIDE SEQUENCE [LARGE SCALE GENOMIC DNA]</scope>
    <source>
        <strain evidence="9">LVBAO_FW01</strain>
        <tissue evidence="9">Leaves</tissue>
    </source>
</reference>
<dbReference type="GO" id="GO:0003677">
    <property type="term" value="F:DNA binding"/>
    <property type="evidence" value="ECO:0007669"/>
    <property type="project" value="UniProtKB-KW"/>
</dbReference>